<reference evidence="1 2" key="1">
    <citation type="journal article" date="2008" name="Proc. Natl. Acad. Sci. U.S.A.">
        <title>Niche adaptation and genome expansion in the chlorophyll d-producing cyanobacterium Acaryochloris marina.</title>
        <authorList>
            <person name="Swingley W.D."/>
            <person name="Chen M."/>
            <person name="Cheung P.C."/>
            <person name="Conrad A.L."/>
            <person name="Dejesa L.C."/>
            <person name="Hao J."/>
            <person name="Honchak B.M."/>
            <person name="Karbach L.E."/>
            <person name="Kurdoglu A."/>
            <person name="Lahiri S."/>
            <person name="Mastrian S.D."/>
            <person name="Miyashita H."/>
            <person name="Page L."/>
            <person name="Ramakrishna P."/>
            <person name="Satoh S."/>
            <person name="Sattley W.M."/>
            <person name="Shimada Y."/>
            <person name="Taylor H.L."/>
            <person name="Tomo T."/>
            <person name="Tsuchiya T."/>
            <person name="Wang Z.T."/>
            <person name="Raymond J."/>
            <person name="Mimuro M."/>
            <person name="Blankenship R.E."/>
            <person name="Touchman J.W."/>
        </authorList>
    </citation>
    <scope>NUCLEOTIDE SEQUENCE [LARGE SCALE GENOMIC DNA]</scope>
    <source>
        <strain evidence="2">MBIC 11017</strain>
    </source>
</reference>
<keyword evidence="2" id="KW-1185">Reference proteome</keyword>
<dbReference type="AlphaFoldDB" id="B0C9Y5"/>
<keyword evidence="1" id="KW-0489">Methyltransferase</keyword>
<dbReference type="eggNOG" id="COG2227">
    <property type="taxonomic scope" value="Bacteria"/>
</dbReference>
<keyword evidence="1" id="KW-0808">Transferase</keyword>
<dbReference type="CDD" id="cd02440">
    <property type="entry name" value="AdoMet_MTases"/>
    <property type="match status" value="1"/>
</dbReference>
<name>B0C9Y5_ACAM1</name>
<dbReference type="EMBL" id="CP000828">
    <property type="protein sequence ID" value="ABW25425.1"/>
    <property type="molecule type" value="Genomic_DNA"/>
</dbReference>
<accession>B0C9Y5</accession>
<sequence length="254" mass="29131">MLDRWRWLKSHLPESRNDEKLIDIGCGNGAFSIGAARRGFTTLGLSWDERNQTTADLRAKICDVSSAKFEVQDVRHLDTRKDLIGIFDYAICFENVEHIIDDKKLLRDISNCLKPGGRLLLTTPYLHYLPITSGDMGPFSTIEDGGHVRRGYTEAMLDELCQQAGLVLEKTSFCSGFTSQKITYLLRLLSRINPMLAWILVLPLRLLPQYIDWLVTPLIRWPYFSICIEAYKPRYSSNLDQQNTALNDLTYVHQ</sequence>
<dbReference type="KEGG" id="amr:AM1_0366"/>
<organism evidence="1 2">
    <name type="scientific">Acaryochloris marina (strain MBIC 11017)</name>
    <dbReference type="NCBI Taxonomy" id="329726"/>
    <lineage>
        <taxon>Bacteria</taxon>
        <taxon>Bacillati</taxon>
        <taxon>Cyanobacteriota</taxon>
        <taxon>Cyanophyceae</taxon>
        <taxon>Acaryochloridales</taxon>
        <taxon>Acaryochloridaceae</taxon>
        <taxon>Acaryochloris</taxon>
    </lineage>
</organism>
<protein>
    <submittedName>
        <fullName evidence="1">Methyltransferase</fullName>
    </submittedName>
</protein>
<dbReference type="HOGENOM" id="CLU_1092473_0_0_3"/>
<gene>
    <name evidence="1" type="ordered locus">AM1_0366</name>
</gene>
<dbReference type="Gene3D" id="3.40.50.150">
    <property type="entry name" value="Vaccinia Virus protein VP39"/>
    <property type="match status" value="1"/>
</dbReference>
<dbReference type="SUPFAM" id="SSF53335">
    <property type="entry name" value="S-adenosyl-L-methionine-dependent methyltransferases"/>
    <property type="match status" value="1"/>
</dbReference>
<dbReference type="PANTHER" id="PTHR43861">
    <property type="entry name" value="TRANS-ACONITATE 2-METHYLTRANSFERASE-RELATED"/>
    <property type="match status" value="1"/>
</dbReference>
<proteinExistence type="predicted"/>
<dbReference type="GO" id="GO:0032259">
    <property type="term" value="P:methylation"/>
    <property type="evidence" value="ECO:0007669"/>
    <property type="project" value="UniProtKB-KW"/>
</dbReference>
<dbReference type="InterPro" id="IPR029063">
    <property type="entry name" value="SAM-dependent_MTases_sf"/>
</dbReference>
<dbReference type="GO" id="GO:0008168">
    <property type="term" value="F:methyltransferase activity"/>
    <property type="evidence" value="ECO:0007669"/>
    <property type="project" value="UniProtKB-KW"/>
</dbReference>
<dbReference type="STRING" id="329726.AM1_0366"/>
<dbReference type="Pfam" id="PF13489">
    <property type="entry name" value="Methyltransf_23"/>
    <property type="match status" value="1"/>
</dbReference>
<evidence type="ECO:0000313" key="2">
    <source>
        <dbReference type="Proteomes" id="UP000000268"/>
    </source>
</evidence>
<evidence type="ECO:0000313" key="1">
    <source>
        <dbReference type="EMBL" id="ABW25425.1"/>
    </source>
</evidence>
<dbReference type="Proteomes" id="UP000000268">
    <property type="component" value="Chromosome"/>
</dbReference>